<organism evidence="2 3">
    <name type="scientific">Prunus yedoensis var. nudiflora</name>
    <dbReference type="NCBI Taxonomy" id="2094558"/>
    <lineage>
        <taxon>Eukaryota</taxon>
        <taxon>Viridiplantae</taxon>
        <taxon>Streptophyta</taxon>
        <taxon>Embryophyta</taxon>
        <taxon>Tracheophyta</taxon>
        <taxon>Spermatophyta</taxon>
        <taxon>Magnoliopsida</taxon>
        <taxon>eudicotyledons</taxon>
        <taxon>Gunneridae</taxon>
        <taxon>Pentapetalae</taxon>
        <taxon>rosids</taxon>
        <taxon>fabids</taxon>
        <taxon>Rosales</taxon>
        <taxon>Rosaceae</taxon>
        <taxon>Amygdaloideae</taxon>
        <taxon>Amygdaleae</taxon>
        <taxon>Prunus</taxon>
    </lineage>
</organism>
<accession>A0A314UT66</accession>
<keyword evidence="3" id="KW-1185">Reference proteome</keyword>
<sequence length="363" mass="40987">MATVDPTEPPTVETLCPETPSSFSSSPPLSPKSATPCPQNPTQSPSPSSVLPTPLARLWRPTAQRNLRNQWSKLASYRQQWASSSSTARSHATALVNAYLSLKYMPSMELGTLRDIPNIKKKASQKLFKQQVLHQGKLLSSYKHMVSVVIHMVNISRSMKCFLKGASSSPLVHFSGYSEDKNDPGDGGGILVFKFWTISCFEEVAEELVQMFILELNLKRLLVVELLSISCKVPPLNSLHWSDELYPGEFSDLSICNLYSEETCKPVYPRLNDQKSEMPAARFNQQPDHDVLQVYLTTWLAEVNIDSDSVRVICKEGNACPKVDSAKVPKPHTIDHRKKQRTFKRWRRLHNRSHSNFASELKY</sequence>
<gene>
    <name evidence="2" type="ORF">Pyn_25197</name>
</gene>
<comment type="caution">
    <text evidence="2">The sequence shown here is derived from an EMBL/GenBank/DDBJ whole genome shotgun (WGS) entry which is preliminary data.</text>
</comment>
<protein>
    <submittedName>
        <fullName evidence="2">Uncharacterized protein</fullName>
    </submittedName>
</protein>
<evidence type="ECO:0000256" key="1">
    <source>
        <dbReference type="SAM" id="MobiDB-lite"/>
    </source>
</evidence>
<dbReference type="PANTHER" id="PTHR15827">
    <property type="entry name" value="CYCLIN-DEPENDENT KINASE 2-INTERACTING PROTEIN"/>
    <property type="match status" value="1"/>
</dbReference>
<proteinExistence type="predicted"/>
<reference evidence="2 3" key="1">
    <citation type="submission" date="2018-02" db="EMBL/GenBank/DDBJ databases">
        <title>Draft genome of wild Prunus yedoensis var. nudiflora.</title>
        <authorList>
            <person name="Baek S."/>
            <person name="Kim J.-H."/>
            <person name="Choi K."/>
            <person name="Kim G.-B."/>
            <person name="Cho A."/>
            <person name="Jang H."/>
            <person name="Shin C.-H."/>
            <person name="Yu H.-J."/>
            <person name="Mun J.-H."/>
        </authorList>
    </citation>
    <scope>NUCLEOTIDE SEQUENCE [LARGE SCALE GENOMIC DNA]</scope>
    <source>
        <strain evidence="3">cv. Jeju island</strain>
        <tissue evidence="2">Leaf</tissue>
    </source>
</reference>
<evidence type="ECO:0000313" key="3">
    <source>
        <dbReference type="Proteomes" id="UP000250321"/>
    </source>
</evidence>
<dbReference type="OrthoDB" id="1913984at2759"/>
<dbReference type="STRING" id="2094558.A0A314UT66"/>
<evidence type="ECO:0000313" key="2">
    <source>
        <dbReference type="EMBL" id="PQM39946.1"/>
    </source>
</evidence>
<dbReference type="EMBL" id="PJQY01003120">
    <property type="protein sequence ID" value="PQM39946.1"/>
    <property type="molecule type" value="Genomic_DNA"/>
</dbReference>
<name>A0A314UT66_PRUYE</name>
<feature type="region of interest" description="Disordered" evidence="1">
    <location>
        <begin position="1"/>
        <end position="53"/>
    </location>
</feature>
<dbReference type="PANTHER" id="PTHR15827:SF2">
    <property type="entry name" value="CYCLIN-DEPENDENT KINASE 2-INTERACTING PROTEIN"/>
    <property type="match status" value="1"/>
</dbReference>
<dbReference type="Proteomes" id="UP000250321">
    <property type="component" value="Unassembled WGS sequence"/>
</dbReference>
<dbReference type="AlphaFoldDB" id="A0A314UT66"/>